<keyword evidence="5" id="KW-1185">Reference proteome</keyword>
<gene>
    <name evidence="4" type="ORF">ABXS05_33705</name>
</gene>
<dbReference type="InterPro" id="IPR051265">
    <property type="entry name" value="HIBADH-related_NP60_sf"/>
</dbReference>
<organism evidence="4 5">
    <name type="scientific">Labrys neptuniae</name>
    <dbReference type="NCBI Taxonomy" id="376174"/>
    <lineage>
        <taxon>Bacteria</taxon>
        <taxon>Pseudomonadati</taxon>
        <taxon>Pseudomonadota</taxon>
        <taxon>Alphaproteobacteria</taxon>
        <taxon>Hyphomicrobiales</taxon>
        <taxon>Xanthobacteraceae</taxon>
        <taxon>Labrys</taxon>
    </lineage>
</organism>
<evidence type="ECO:0000259" key="2">
    <source>
        <dbReference type="Pfam" id="PF03446"/>
    </source>
</evidence>
<sequence length="294" mass="30099">MKLAIAVLGTGRMGSALARALLGAGHEVTVWNRTPAKTGPLAALGAVVAPSVAEAVAAGAVVIVNVSDYDATAALLREASVAPALDGKLVVELTSGTPQGAREAGGWAAAQGAAYPDGAIMATPDFIGTEAGTILFAGSSQAFEANKPVFLALGGNVQHVGEDAGLANALDSALLGLMWGALFGTLNAIAVCQAEGVALGMLGRLWQTLVPVIDGQVADLIKRNETGRLASDEQSFASIATHHHAFEHLLVVMQARKIDLGVVLGQDSLFRRALAAGRGEDDFAALSRFMIKRD</sequence>
<dbReference type="InterPro" id="IPR015815">
    <property type="entry name" value="HIBADH-related"/>
</dbReference>
<dbReference type="Gene3D" id="3.40.50.720">
    <property type="entry name" value="NAD(P)-binding Rossmann-like Domain"/>
    <property type="match status" value="1"/>
</dbReference>
<evidence type="ECO:0000313" key="4">
    <source>
        <dbReference type="EMBL" id="MEW9310542.1"/>
    </source>
</evidence>
<dbReference type="Pfam" id="PF03446">
    <property type="entry name" value="NAD_binding_2"/>
    <property type="match status" value="1"/>
</dbReference>
<evidence type="ECO:0000256" key="1">
    <source>
        <dbReference type="ARBA" id="ARBA00023002"/>
    </source>
</evidence>
<dbReference type="PANTHER" id="PTHR43580:SF2">
    <property type="entry name" value="CYTOKINE-LIKE NUCLEAR FACTOR N-PAC"/>
    <property type="match status" value="1"/>
</dbReference>
<dbReference type="Proteomes" id="UP001555786">
    <property type="component" value="Unassembled WGS sequence"/>
</dbReference>
<name>A0ABV3PXY0_9HYPH</name>
<dbReference type="SUPFAM" id="SSF51735">
    <property type="entry name" value="NAD(P)-binding Rossmann-fold domains"/>
    <property type="match status" value="1"/>
</dbReference>
<reference evidence="4 5" key="1">
    <citation type="submission" date="2024-07" db="EMBL/GenBank/DDBJ databases">
        <title>Description of Labrys sedimenti sp. nov., isolated from a diclofenac-degrading enrichment culture.</title>
        <authorList>
            <person name="Tancsics A."/>
            <person name="Csepanyi A."/>
        </authorList>
    </citation>
    <scope>NUCLEOTIDE SEQUENCE [LARGE SCALE GENOMIC DNA]</scope>
    <source>
        <strain evidence="4 5">LMG 23578</strain>
    </source>
</reference>
<dbReference type="Pfam" id="PF21761">
    <property type="entry name" value="RedAm-like_C"/>
    <property type="match status" value="1"/>
</dbReference>
<comment type="caution">
    <text evidence="4">The sequence shown here is derived from an EMBL/GenBank/DDBJ whole genome shotgun (WGS) entry which is preliminary data.</text>
</comment>
<dbReference type="EMBL" id="JBFNQD010000029">
    <property type="protein sequence ID" value="MEW9310542.1"/>
    <property type="molecule type" value="Genomic_DNA"/>
</dbReference>
<dbReference type="InterPro" id="IPR036291">
    <property type="entry name" value="NAD(P)-bd_dom_sf"/>
</dbReference>
<feature type="domain" description="NADPH-dependent reductive aminase-like C-terminal" evidence="3">
    <location>
        <begin position="163"/>
        <end position="289"/>
    </location>
</feature>
<keyword evidence="1" id="KW-0560">Oxidoreductase</keyword>
<dbReference type="Gene3D" id="1.10.1040.10">
    <property type="entry name" value="N-(1-d-carboxylethyl)-l-norvaline Dehydrogenase, domain 2"/>
    <property type="match status" value="1"/>
</dbReference>
<proteinExistence type="predicted"/>
<evidence type="ECO:0000313" key="5">
    <source>
        <dbReference type="Proteomes" id="UP001555786"/>
    </source>
</evidence>
<dbReference type="InterPro" id="IPR013328">
    <property type="entry name" value="6PGD_dom2"/>
</dbReference>
<protein>
    <submittedName>
        <fullName evidence="4">NAD(P)-binding domain-containing protein</fullName>
    </submittedName>
</protein>
<dbReference type="InterPro" id="IPR048666">
    <property type="entry name" value="RedAm-like_C"/>
</dbReference>
<dbReference type="PANTHER" id="PTHR43580">
    <property type="entry name" value="OXIDOREDUCTASE GLYR1-RELATED"/>
    <property type="match status" value="1"/>
</dbReference>
<dbReference type="InterPro" id="IPR006115">
    <property type="entry name" value="6PGDH_NADP-bd"/>
</dbReference>
<feature type="domain" description="6-phosphogluconate dehydrogenase NADP-binding" evidence="2">
    <location>
        <begin position="5"/>
        <end position="161"/>
    </location>
</feature>
<dbReference type="RefSeq" id="WP_367626923.1">
    <property type="nucleotide sequence ID" value="NZ_JBFNQD010000029.1"/>
</dbReference>
<evidence type="ECO:0000259" key="3">
    <source>
        <dbReference type="Pfam" id="PF21761"/>
    </source>
</evidence>
<dbReference type="PIRSF" id="PIRSF000103">
    <property type="entry name" value="HIBADH"/>
    <property type="match status" value="1"/>
</dbReference>
<accession>A0ABV3PXY0</accession>